<evidence type="ECO:0000313" key="3">
    <source>
        <dbReference type="Proteomes" id="UP000474175"/>
    </source>
</evidence>
<proteinExistence type="predicted"/>
<accession>A0A6L9L7G5</accession>
<sequence length="138" mass="15258">MLARPLVITFGKALILFLFIAPTTSLFARVPPPQSGKQIPDIIQIQTKEITDKKSLLDWIIRSSVQEKRAESKKYVTNAECCKKRPQSVTTAKNAPELVTTSSGTESTANTSKSELISTPSLYILEMATKRFQDGDPD</sequence>
<organism evidence="2 3">
    <name type="scientific">Spirosoma terrae</name>
    <dbReference type="NCBI Taxonomy" id="1968276"/>
    <lineage>
        <taxon>Bacteria</taxon>
        <taxon>Pseudomonadati</taxon>
        <taxon>Bacteroidota</taxon>
        <taxon>Cytophagia</taxon>
        <taxon>Cytophagales</taxon>
        <taxon>Cytophagaceae</taxon>
        <taxon>Spirosoma</taxon>
    </lineage>
</organism>
<feature type="region of interest" description="Disordered" evidence="1">
    <location>
        <begin position="86"/>
        <end position="114"/>
    </location>
</feature>
<name>A0A6L9L7G5_9BACT</name>
<feature type="compositionally biased region" description="Polar residues" evidence="1">
    <location>
        <begin position="87"/>
        <end position="114"/>
    </location>
</feature>
<dbReference type="RefSeq" id="WP_163950789.1">
    <property type="nucleotide sequence ID" value="NZ_JAAFZH010000007.1"/>
</dbReference>
<dbReference type="Proteomes" id="UP000474175">
    <property type="component" value="Unassembled WGS sequence"/>
</dbReference>
<evidence type="ECO:0000313" key="2">
    <source>
        <dbReference type="EMBL" id="NDU96504.1"/>
    </source>
</evidence>
<dbReference type="AlphaFoldDB" id="A0A6L9L7G5"/>
<protein>
    <submittedName>
        <fullName evidence="2">Uncharacterized protein</fullName>
    </submittedName>
</protein>
<comment type="caution">
    <text evidence="2">The sequence shown here is derived from an EMBL/GenBank/DDBJ whole genome shotgun (WGS) entry which is preliminary data.</text>
</comment>
<dbReference type="EMBL" id="JAAFZH010000007">
    <property type="protein sequence ID" value="NDU96504.1"/>
    <property type="molecule type" value="Genomic_DNA"/>
</dbReference>
<reference evidence="2 3" key="1">
    <citation type="submission" date="2020-02" db="EMBL/GenBank/DDBJ databases">
        <title>Draft genome sequence of two Spirosoma agri KCTC 52727 and Spirosoma terrae KCTC 52035.</title>
        <authorList>
            <person name="Rojas J."/>
            <person name="Ambika Manirajan B."/>
            <person name="Suarez C."/>
            <person name="Ratering S."/>
            <person name="Schnell S."/>
        </authorList>
    </citation>
    <scope>NUCLEOTIDE SEQUENCE [LARGE SCALE GENOMIC DNA]</scope>
    <source>
        <strain evidence="2 3">KCTC 52035</strain>
    </source>
</reference>
<keyword evidence="3" id="KW-1185">Reference proteome</keyword>
<gene>
    <name evidence="2" type="ORF">GK108_16605</name>
</gene>
<evidence type="ECO:0000256" key="1">
    <source>
        <dbReference type="SAM" id="MobiDB-lite"/>
    </source>
</evidence>